<comment type="caution">
    <text evidence="2">The sequence shown here is derived from an EMBL/GenBank/DDBJ whole genome shotgun (WGS) entry which is preliminary data.</text>
</comment>
<keyword evidence="3" id="KW-1185">Reference proteome</keyword>
<feature type="region of interest" description="Disordered" evidence="1">
    <location>
        <begin position="63"/>
        <end position="83"/>
    </location>
</feature>
<feature type="compositionally biased region" description="Polar residues" evidence="1">
    <location>
        <begin position="324"/>
        <end position="343"/>
    </location>
</feature>
<organism evidence="2 3">
    <name type="scientific">Sporothrix eucalyptigena</name>
    <dbReference type="NCBI Taxonomy" id="1812306"/>
    <lineage>
        <taxon>Eukaryota</taxon>
        <taxon>Fungi</taxon>
        <taxon>Dikarya</taxon>
        <taxon>Ascomycota</taxon>
        <taxon>Pezizomycotina</taxon>
        <taxon>Sordariomycetes</taxon>
        <taxon>Sordariomycetidae</taxon>
        <taxon>Ophiostomatales</taxon>
        <taxon>Ophiostomataceae</taxon>
        <taxon>Sporothrix</taxon>
    </lineage>
</organism>
<feature type="compositionally biased region" description="Low complexity" evidence="1">
    <location>
        <begin position="362"/>
        <end position="386"/>
    </location>
</feature>
<dbReference type="EMBL" id="CAWUHD010000144">
    <property type="protein sequence ID" value="CAK7235183.1"/>
    <property type="molecule type" value="Genomic_DNA"/>
</dbReference>
<feature type="compositionally biased region" description="Low complexity" evidence="1">
    <location>
        <begin position="68"/>
        <end position="80"/>
    </location>
</feature>
<sequence length="434" mass="45806">MPSHLPSVNSLGITENFIESRRASLAADTARASDSQGRLQQELATAGGESLLATGKAALAQTGDVGASSSSNQGSISHSSPMAQNYDDDVEMVHGSSTAGSAVALPTSPVSYHHSHSSSGQSRSDSHRGSNMNYILSEDPNQPPSSMVMAPHMLPVRPWPDAHQESTVNLPSFREIDSARALTHEEELRREEQISSSGRHGSRWKATSSPCMSSLLRSSSRNSNHSNSTSSMCHGHNNNNSIISNSSNAFSINNMISHGSEGSVSSAYSVSEASTPSAFSPGPEYYYCNSNSSYSPAATCAAVSPAMDPISGGAGCSMAIDGASSPQVPSADSYRSSNKSTPRASRVNRTRTSPSPRPPPAAVSSAPSAPFPLAAPLAPSPLSATPQKKNKTVWIIRTLEPRKATSRRTANGEQDYDDYEPQRVQTHVETHIVP</sequence>
<dbReference type="Proteomes" id="UP001642482">
    <property type="component" value="Unassembled WGS sequence"/>
</dbReference>
<evidence type="ECO:0000313" key="3">
    <source>
        <dbReference type="Proteomes" id="UP001642482"/>
    </source>
</evidence>
<feature type="region of interest" description="Disordered" evidence="1">
    <location>
        <begin position="181"/>
        <end position="239"/>
    </location>
</feature>
<name>A0ABP0CSW3_9PEZI</name>
<protein>
    <submittedName>
        <fullName evidence="2">Uncharacterized protein</fullName>
    </submittedName>
</protein>
<proteinExistence type="predicted"/>
<evidence type="ECO:0000313" key="2">
    <source>
        <dbReference type="EMBL" id="CAK7235183.1"/>
    </source>
</evidence>
<accession>A0ABP0CSW3</accession>
<evidence type="ECO:0000256" key="1">
    <source>
        <dbReference type="SAM" id="MobiDB-lite"/>
    </source>
</evidence>
<feature type="region of interest" description="Disordered" evidence="1">
    <location>
        <begin position="323"/>
        <end position="434"/>
    </location>
</feature>
<gene>
    <name evidence="2" type="ORF">SEUCBS140593_009197</name>
</gene>
<feature type="compositionally biased region" description="Low complexity" evidence="1">
    <location>
        <begin position="207"/>
        <end position="239"/>
    </location>
</feature>
<feature type="region of interest" description="Disordered" evidence="1">
    <location>
        <begin position="100"/>
        <end position="151"/>
    </location>
</feature>
<reference evidence="2 3" key="1">
    <citation type="submission" date="2024-01" db="EMBL/GenBank/DDBJ databases">
        <authorList>
            <person name="Allen C."/>
            <person name="Tagirdzhanova G."/>
        </authorList>
    </citation>
    <scope>NUCLEOTIDE SEQUENCE [LARGE SCALE GENOMIC DNA]</scope>
</reference>
<feature type="compositionally biased region" description="Basic and acidic residues" evidence="1">
    <location>
        <begin position="181"/>
        <end position="193"/>
    </location>
</feature>